<evidence type="ECO:0000313" key="1">
    <source>
        <dbReference type="EMBL" id="MFD1914145.1"/>
    </source>
</evidence>
<dbReference type="Proteomes" id="UP001597353">
    <property type="component" value="Unassembled WGS sequence"/>
</dbReference>
<organism evidence="1 2">
    <name type="scientific">Halodurantibacterium flavum</name>
    <dbReference type="NCBI Taxonomy" id="1382802"/>
    <lineage>
        <taxon>Bacteria</taxon>
        <taxon>Pseudomonadati</taxon>
        <taxon>Pseudomonadota</taxon>
        <taxon>Alphaproteobacteria</taxon>
        <taxon>Rhodobacterales</taxon>
        <taxon>Paracoccaceae</taxon>
        <taxon>Halodurantibacterium</taxon>
    </lineage>
</organism>
<keyword evidence="2" id="KW-1185">Reference proteome</keyword>
<dbReference type="EMBL" id="JBHUGH010000034">
    <property type="protein sequence ID" value="MFD1914145.1"/>
    <property type="molecule type" value="Genomic_DNA"/>
</dbReference>
<gene>
    <name evidence="1" type="ORF">ACFSGJ_18235</name>
</gene>
<proteinExistence type="predicted"/>
<reference evidence="2" key="1">
    <citation type="journal article" date="2019" name="Int. J. Syst. Evol. Microbiol.">
        <title>The Global Catalogue of Microorganisms (GCM) 10K type strain sequencing project: providing services to taxonomists for standard genome sequencing and annotation.</title>
        <authorList>
            <consortium name="The Broad Institute Genomics Platform"/>
            <consortium name="The Broad Institute Genome Sequencing Center for Infectious Disease"/>
            <person name="Wu L."/>
            <person name="Ma J."/>
        </authorList>
    </citation>
    <scope>NUCLEOTIDE SEQUENCE [LARGE SCALE GENOMIC DNA]</scope>
    <source>
        <strain evidence="2">CGMCC 4.7242</strain>
    </source>
</reference>
<sequence length="85" mass="9462">MAEPTTPKRPISERQRFTEHLLAASMKADEFAHRARMAAAEAAKDGESFTFLHAMTTESYEAVQFWFQAAQKALNEGKNGLGDSK</sequence>
<dbReference type="RefSeq" id="WP_390265193.1">
    <property type="nucleotide sequence ID" value="NZ_JBHUGH010000034.1"/>
</dbReference>
<accession>A0ABW4S964</accession>
<name>A0ABW4S964_9RHOB</name>
<evidence type="ECO:0000313" key="2">
    <source>
        <dbReference type="Proteomes" id="UP001597353"/>
    </source>
</evidence>
<comment type="caution">
    <text evidence="1">The sequence shown here is derived from an EMBL/GenBank/DDBJ whole genome shotgun (WGS) entry which is preliminary data.</text>
</comment>
<protein>
    <submittedName>
        <fullName evidence="1">Uncharacterized protein</fullName>
    </submittedName>
</protein>